<dbReference type="STRING" id="6669.E9HYN8"/>
<dbReference type="KEGG" id="dpx:DAPPUDRAFT_335886"/>
<feature type="domain" description="C2H2-type" evidence="2">
    <location>
        <begin position="351"/>
        <end position="379"/>
    </location>
</feature>
<feature type="domain" description="C2H2-type" evidence="2">
    <location>
        <begin position="379"/>
        <end position="405"/>
    </location>
</feature>
<evidence type="ECO:0000256" key="1">
    <source>
        <dbReference type="PROSITE-ProRule" id="PRU00042"/>
    </source>
</evidence>
<dbReference type="Proteomes" id="UP000000305">
    <property type="component" value="Unassembled WGS sequence"/>
</dbReference>
<keyword evidence="1" id="KW-0862">Zinc</keyword>
<dbReference type="OMA" id="MKEVICP"/>
<sequence>MPMMRIVPRGFKAASDAYLTPHIQLFYVASHGHHADIWGIIPGSMPPHSHSLNEEGAVFTSFVLVRNGEFKEAEFVDALNAPGNVDIPGASGTRNLHDNLSDLRAQVAANQKGIGLVSELMAYYGIEVVQQYMSYVRHNAENAVRSLLKEVAKKSGRMLTAEDFRDDGTNIRLSVAIDPNQGSATFDFTGTGCQVWGNTNAPRAVSLSAIIYCLRSLVGHDIPLNQGCLVPVQVIIPEGCLLNPYATAGVVGGNVLTSQRVVDVVLKAFGASAASQGCMNNITFGDETMGYYETVAGGSSAGSTWNGRSGIHSHMTNTRITDAEVLERRYPVILRSFSLRNRSEPTTMKEVICPICRKSFKSQKTRKSHFIRVHSTKKFFCKICGKYFKTKENCVMHQKNIHYGKFCIIIFFKLTK</sequence>
<dbReference type="Gene3D" id="3.30.160.60">
    <property type="entry name" value="Classic Zinc Finger"/>
    <property type="match status" value="1"/>
</dbReference>
<keyword evidence="1" id="KW-0479">Metal-binding</keyword>
<keyword evidence="4" id="KW-1185">Reference proteome</keyword>
<dbReference type="FunFam" id="3.30.160.60:FF:005271">
    <property type="match status" value="1"/>
</dbReference>
<dbReference type="PROSITE" id="PS50157">
    <property type="entry name" value="ZINC_FINGER_C2H2_2"/>
    <property type="match status" value="2"/>
</dbReference>
<organism evidence="3 4">
    <name type="scientific">Daphnia pulex</name>
    <name type="common">Water flea</name>
    <dbReference type="NCBI Taxonomy" id="6669"/>
    <lineage>
        <taxon>Eukaryota</taxon>
        <taxon>Metazoa</taxon>
        <taxon>Ecdysozoa</taxon>
        <taxon>Arthropoda</taxon>
        <taxon>Crustacea</taxon>
        <taxon>Branchiopoda</taxon>
        <taxon>Diplostraca</taxon>
        <taxon>Cladocera</taxon>
        <taxon>Anomopoda</taxon>
        <taxon>Daphniidae</taxon>
        <taxon>Daphnia</taxon>
    </lineage>
</organism>
<dbReference type="OrthoDB" id="3643at2759"/>
<evidence type="ECO:0000259" key="2">
    <source>
        <dbReference type="PROSITE" id="PS50157"/>
    </source>
</evidence>
<dbReference type="EMBL" id="GL733196">
    <property type="protein sequence ID" value="EFX63143.1"/>
    <property type="molecule type" value="Genomic_DNA"/>
</dbReference>
<gene>
    <name evidence="3" type="ORF">DAPPUDRAFT_335886</name>
</gene>
<evidence type="ECO:0000313" key="3">
    <source>
        <dbReference type="EMBL" id="EFX63143.1"/>
    </source>
</evidence>
<dbReference type="HOGENOM" id="CLU_661004_0_0_1"/>
<protein>
    <recommendedName>
        <fullName evidence="2">C2H2-type domain-containing protein</fullName>
    </recommendedName>
</protein>
<dbReference type="GO" id="GO:0016787">
    <property type="term" value="F:hydrolase activity"/>
    <property type="evidence" value="ECO:0007669"/>
    <property type="project" value="InterPro"/>
</dbReference>
<reference evidence="3 4" key="1">
    <citation type="journal article" date="2011" name="Science">
        <title>The ecoresponsive genome of Daphnia pulex.</title>
        <authorList>
            <person name="Colbourne J.K."/>
            <person name="Pfrender M.E."/>
            <person name="Gilbert D."/>
            <person name="Thomas W.K."/>
            <person name="Tucker A."/>
            <person name="Oakley T.H."/>
            <person name="Tokishita S."/>
            <person name="Aerts A."/>
            <person name="Arnold G.J."/>
            <person name="Basu M.K."/>
            <person name="Bauer D.J."/>
            <person name="Caceres C.E."/>
            <person name="Carmel L."/>
            <person name="Casola C."/>
            <person name="Choi J.H."/>
            <person name="Detter J.C."/>
            <person name="Dong Q."/>
            <person name="Dusheyko S."/>
            <person name="Eads B.D."/>
            <person name="Frohlich T."/>
            <person name="Geiler-Samerotte K.A."/>
            <person name="Gerlach D."/>
            <person name="Hatcher P."/>
            <person name="Jogdeo S."/>
            <person name="Krijgsveld J."/>
            <person name="Kriventseva E.V."/>
            <person name="Kultz D."/>
            <person name="Laforsch C."/>
            <person name="Lindquist E."/>
            <person name="Lopez J."/>
            <person name="Manak J.R."/>
            <person name="Muller J."/>
            <person name="Pangilinan J."/>
            <person name="Patwardhan R.P."/>
            <person name="Pitluck S."/>
            <person name="Pritham E.J."/>
            <person name="Rechtsteiner A."/>
            <person name="Rho M."/>
            <person name="Rogozin I.B."/>
            <person name="Sakarya O."/>
            <person name="Salamov A."/>
            <person name="Schaack S."/>
            <person name="Shapiro H."/>
            <person name="Shiga Y."/>
            <person name="Skalitzky C."/>
            <person name="Smith Z."/>
            <person name="Souvorov A."/>
            <person name="Sung W."/>
            <person name="Tang Z."/>
            <person name="Tsuchiya D."/>
            <person name="Tu H."/>
            <person name="Vos H."/>
            <person name="Wang M."/>
            <person name="Wolf Y.I."/>
            <person name="Yamagata H."/>
            <person name="Yamada T."/>
            <person name="Ye Y."/>
            <person name="Shaw J.R."/>
            <person name="Andrews J."/>
            <person name="Crease T.J."/>
            <person name="Tang H."/>
            <person name="Lucas S.M."/>
            <person name="Robertson H.M."/>
            <person name="Bork P."/>
            <person name="Koonin E.V."/>
            <person name="Zdobnov E.M."/>
            <person name="Grigoriev I.V."/>
            <person name="Lynch M."/>
            <person name="Boore J.L."/>
        </authorList>
    </citation>
    <scope>NUCLEOTIDE SEQUENCE [LARGE SCALE GENOMIC DNA]</scope>
</reference>
<keyword evidence="1" id="KW-0863">Zinc-finger</keyword>
<dbReference type="SMART" id="SM00355">
    <property type="entry name" value="ZnF_C2H2"/>
    <property type="match status" value="2"/>
</dbReference>
<dbReference type="PANTHER" id="PTHR11365">
    <property type="entry name" value="5-OXOPROLINASE RELATED"/>
    <property type="match status" value="1"/>
</dbReference>
<dbReference type="InterPro" id="IPR003692">
    <property type="entry name" value="Hydantoinase_B"/>
</dbReference>
<dbReference type="PROSITE" id="PS00028">
    <property type="entry name" value="ZINC_FINGER_C2H2_1"/>
    <property type="match status" value="2"/>
</dbReference>
<dbReference type="SUPFAM" id="SSF57667">
    <property type="entry name" value="beta-beta-alpha zinc fingers"/>
    <property type="match status" value="1"/>
</dbReference>
<dbReference type="GO" id="GO:0008270">
    <property type="term" value="F:zinc ion binding"/>
    <property type="evidence" value="ECO:0007669"/>
    <property type="project" value="UniProtKB-KW"/>
</dbReference>
<dbReference type="PANTHER" id="PTHR11365:SF2">
    <property type="entry name" value="5-OXOPROLINASE"/>
    <property type="match status" value="1"/>
</dbReference>
<dbReference type="AlphaFoldDB" id="E9HYN8"/>
<name>E9HYN8_DAPPU</name>
<dbReference type="InterPro" id="IPR045079">
    <property type="entry name" value="Oxoprolinase-like"/>
</dbReference>
<dbReference type="InParanoid" id="E9HYN8"/>
<proteinExistence type="predicted"/>
<dbReference type="InterPro" id="IPR013087">
    <property type="entry name" value="Znf_C2H2_type"/>
</dbReference>
<dbReference type="InterPro" id="IPR036236">
    <property type="entry name" value="Znf_C2H2_sf"/>
</dbReference>
<dbReference type="eggNOG" id="KOG1939">
    <property type="taxonomic scope" value="Eukaryota"/>
</dbReference>
<evidence type="ECO:0000313" key="4">
    <source>
        <dbReference type="Proteomes" id="UP000000305"/>
    </source>
</evidence>
<dbReference type="Pfam" id="PF12874">
    <property type="entry name" value="zf-met"/>
    <property type="match status" value="1"/>
</dbReference>
<accession>E9HYN8</accession>
<dbReference type="Pfam" id="PF02538">
    <property type="entry name" value="Hydantoinase_B"/>
    <property type="match status" value="1"/>
</dbReference>